<sequence length="76" mass="8752">MGLIGGRMPGCSQWTQRNSVQKCRLRRASMMGRFSELSNMRTFARLPSDVQCNSFHFLYHHCCQPELCNQCTSSFS</sequence>
<reference evidence="1" key="2">
    <citation type="journal article" date="2015" name="Data Brief">
        <title>Shoot transcriptome of the giant reed, Arundo donax.</title>
        <authorList>
            <person name="Barrero R.A."/>
            <person name="Guerrero F.D."/>
            <person name="Moolhuijzen P."/>
            <person name="Goolsby J.A."/>
            <person name="Tidwell J."/>
            <person name="Bellgard S.E."/>
            <person name="Bellgard M.I."/>
        </authorList>
    </citation>
    <scope>NUCLEOTIDE SEQUENCE</scope>
    <source>
        <tissue evidence="1">Shoot tissue taken approximately 20 cm above the soil surface</tissue>
    </source>
</reference>
<dbReference type="AlphaFoldDB" id="A0A0A9EJR5"/>
<reference evidence="1" key="1">
    <citation type="submission" date="2014-09" db="EMBL/GenBank/DDBJ databases">
        <authorList>
            <person name="Magalhaes I.L.F."/>
            <person name="Oliveira U."/>
            <person name="Santos F.R."/>
            <person name="Vidigal T.H.D.A."/>
            <person name="Brescovit A.D."/>
            <person name="Santos A.J."/>
        </authorList>
    </citation>
    <scope>NUCLEOTIDE SEQUENCE</scope>
    <source>
        <tissue evidence="1">Shoot tissue taken approximately 20 cm above the soil surface</tissue>
    </source>
</reference>
<name>A0A0A9EJR5_ARUDO</name>
<accession>A0A0A9EJR5</accession>
<organism evidence="1">
    <name type="scientific">Arundo donax</name>
    <name type="common">Giant reed</name>
    <name type="synonym">Donax arundinaceus</name>
    <dbReference type="NCBI Taxonomy" id="35708"/>
    <lineage>
        <taxon>Eukaryota</taxon>
        <taxon>Viridiplantae</taxon>
        <taxon>Streptophyta</taxon>
        <taxon>Embryophyta</taxon>
        <taxon>Tracheophyta</taxon>
        <taxon>Spermatophyta</taxon>
        <taxon>Magnoliopsida</taxon>
        <taxon>Liliopsida</taxon>
        <taxon>Poales</taxon>
        <taxon>Poaceae</taxon>
        <taxon>PACMAD clade</taxon>
        <taxon>Arundinoideae</taxon>
        <taxon>Arundineae</taxon>
        <taxon>Arundo</taxon>
    </lineage>
</organism>
<dbReference type="EMBL" id="GBRH01196921">
    <property type="protein sequence ID" value="JAE00975.1"/>
    <property type="molecule type" value="Transcribed_RNA"/>
</dbReference>
<proteinExistence type="predicted"/>
<evidence type="ECO:0000313" key="1">
    <source>
        <dbReference type="EMBL" id="JAE00975.1"/>
    </source>
</evidence>
<protein>
    <submittedName>
        <fullName evidence="1">Antigenic determinant of rec-A protein</fullName>
    </submittedName>
</protein>